<keyword evidence="7" id="KW-0460">Magnesium</keyword>
<dbReference type="Pfam" id="PF00953">
    <property type="entry name" value="Glycos_transf_4"/>
    <property type="match status" value="1"/>
</dbReference>
<feature type="transmembrane region" description="Helical" evidence="8">
    <location>
        <begin position="162"/>
        <end position="181"/>
    </location>
</feature>
<feature type="transmembrane region" description="Helical" evidence="8">
    <location>
        <begin position="241"/>
        <end position="262"/>
    </location>
</feature>
<dbReference type="GO" id="GO:0009103">
    <property type="term" value="P:lipopolysaccharide biosynthetic process"/>
    <property type="evidence" value="ECO:0007669"/>
    <property type="project" value="TreeGrafter"/>
</dbReference>
<dbReference type="Proteomes" id="UP000244248">
    <property type="component" value="Unassembled WGS sequence"/>
</dbReference>
<keyword evidence="10" id="KW-1185">Reference proteome</keyword>
<feature type="transmembrane region" description="Helical" evidence="8">
    <location>
        <begin position="100"/>
        <end position="118"/>
    </location>
</feature>
<evidence type="ECO:0000313" key="9">
    <source>
        <dbReference type="EMBL" id="PTU32381.1"/>
    </source>
</evidence>
<proteinExistence type="predicted"/>
<dbReference type="GO" id="GO:0005886">
    <property type="term" value="C:plasma membrane"/>
    <property type="evidence" value="ECO:0007669"/>
    <property type="project" value="UniProtKB-SubCell"/>
</dbReference>
<name>A0A2T5MIH9_9GAMM</name>
<protein>
    <submittedName>
        <fullName evidence="9">Glycosyl transferase</fullName>
    </submittedName>
</protein>
<organism evidence="9 10">
    <name type="scientific">Stenotrophobium rhamnosiphilum</name>
    <dbReference type="NCBI Taxonomy" id="2029166"/>
    <lineage>
        <taxon>Bacteria</taxon>
        <taxon>Pseudomonadati</taxon>
        <taxon>Pseudomonadota</taxon>
        <taxon>Gammaproteobacteria</taxon>
        <taxon>Nevskiales</taxon>
        <taxon>Nevskiaceae</taxon>
        <taxon>Stenotrophobium</taxon>
    </lineage>
</organism>
<dbReference type="GO" id="GO:0016780">
    <property type="term" value="F:phosphotransferase activity, for other substituted phosphate groups"/>
    <property type="evidence" value="ECO:0007669"/>
    <property type="project" value="InterPro"/>
</dbReference>
<feature type="transmembrane region" description="Helical" evidence="8">
    <location>
        <begin position="333"/>
        <end position="352"/>
    </location>
</feature>
<dbReference type="CDD" id="cd06912">
    <property type="entry name" value="GT_MraY_like"/>
    <property type="match status" value="1"/>
</dbReference>
<feature type="transmembrane region" description="Helical" evidence="8">
    <location>
        <begin position="134"/>
        <end position="155"/>
    </location>
</feature>
<feature type="transmembrane region" description="Helical" evidence="8">
    <location>
        <begin position="310"/>
        <end position="327"/>
    </location>
</feature>
<evidence type="ECO:0000313" key="10">
    <source>
        <dbReference type="Proteomes" id="UP000244248"/>
    </source>
</evidence>
<feature type="transmembrane region" description="Helical" evidence="8">
    <location>
        <begin position="187"/>
        <end position="206"/>
    </location>
</feature>
<gene>
    <name evidence="9" type="ORF">CJD38_06950</name>
</gene>
<evidence type="ECO:0000256" key="2">
    <source>
        <dbReference type="ARBA" id="ARBA00022475"/>
    </source>
</evidence>
<evidence type="ECO:0000256" key="4">
    <source>
        <dbReference type="ARBA" id="ARBA00022692"/>
    </source>
</evidence>
<evidence type="ECO:0000256" key="1">
    <source>
        <dbReference type="ARBA" id="ARBA00004651"/>
    </source>
</evidence>
<feature type="binding site" evidence="7">
    <location>
        <position position="217"/>
    </location>
    <ligand>
        <name>Mg(2+)</name>
        <dbReference type="ChEBI" id="CHEBI:18420"/>
    </ligand>
</feature>
<dbReference type="OrthoDB" id="9783652at2"/>
<accession>A0A2T5MIH9</accession>
<evidence type="ECO:0000256" key="3">
    <source>
        <dbReference type="ARBA" id="ARBA00022679"/>
    </source>
</evidence>
<keyword evidence="6 8" id="KW-0472">Membrane</keyword>
<feature type="transmembrane region" description="Helical" evidence="8">
    <location>
        <begin position="218"/>
        <end position="235"/>
    </location>
</feature>
<dbReference type="PANTHER" id="PTHR22926">
    <property type="entry name" value="PHOSPHO-N-ACETYLMURAMOYL-PENTAPEPTIDE-TRANSFERASE"/>
    <property type="match status" value="1"/>
</dbReference>
<keyword evidence="5 8" id="KW-1133">Transmembrane helix</keyword>
<dbReference type="GO" id="GO:0044038">
    <property type="term" value="P:cell wall macromolecule biosynthetic process"/>
    <property type="evidence" value="ECO:0007669"/>
    <property type="project" value="TreeGrafter"/>
</dbReference>
<feature type="transmembrane region" description="Helical" evidence="8">
    <location>
        <begin position="6"/>
        <end position="24"/>
    </location>
</feature>
<evidence type="ECO:0000256" key="7">
    <source>
        <dbReference type="PIRSR" id="PIRSR600715-1"/>
    </source>
</evidence>
<feature type="binding site" evidence="7">
    <location>
        <position position="157"/>
    </location>
    <ligand>
        <name>Mg(2+)</name>
        <dbReference type="ChEBI" id="CHEBI:18420"/>
    </ligand>
</feature>
<sequence>MIWGFVFFAVLTSFWVCWLTIRMAHQLKFGGDESSGVQKFHDHWVPRLGGIPIFISFFSGLLLLSWGMHDGEQTFANVILCTLPAFGIGLLEDITRRAGVLPRLVMTMVAAGLGWWLLDAGLHRLDIPGVDTLLAMWPLFALVLTLVAAGGVAHAINIIDGYNGLSGFFVIVVLASLAVVASQVGDVLVMQIALISAASVLGFLVWNFPFGRIFMGDAGAYLLGFVIAELAMMLVVRNPEVSPWCPLLLVMYPVWETLFSVFRRALRSLAQIGQPDALHLHQLIYRRLMKRYGSSKDPHHRLMRNSFTSLYLWALAVFCAVPAMLFWNNTPALMGFSFLFAISYVILYRRLIQFRMPRFMVLKPSASKRLHTSKRTRSSSK</sequence>
<dbReference type="AlphaFoldDB" id="A0A2T5MIH9"/>
<keyword evidence="2" id="KW-1003">Cell membrane</keyword>
<feature type="transmembrane region" description="Helical" evidence="8">
    <location>
        <begin position="44"/>
        <end position="68"/>
    </location>
</feature>
<evidence type="ECO:0000256" key="5">
    <source>
        <dbReference type="ARBA" id="ARBA00022989"/>
    </source>
</evidence>
<dbReference type="EMBL" id="QANS01000002">
    <property type="protein sequence ID" value="PTU32381.1"/>
    <property type="molecule type" value="Genomic_DNA"/>
</dbReference>
<dbReference type="GO" id="GO:0046872">
    <property type="term" value="F:metal ion binding"/>
    <property type="evidence" value="ECO:0007669"/>
    <property type="project" value="UniProtKB-KW"/>
</dbReference>
<evidence type="ECO:0000256" key="8">
    <source>
        <dbReference type="SAM" id="Phobius"/>
    </source>
</evidence>
<keyword evidence="3 9" id="KW-0808">Transferase</keyword>
<dbReference type="PANTHER" id="PTHR22926:SF3">
    <property type="entry name" value="UNDECAPRENYL-PHOSPHATE ALPHA-N-ACETYLGLUCOSAMINYL 1-PHOSPHATE TRANSFERASE"/>
    <property type="match status" value="1"/>
</dbReference>
<comment type="cofactor">
    <cofactor evidence="7">
        <name>Mg(2+)</name>
        <dbReference type="ChEBI" id="CHEBI:18420"/>
    </cofactor>
</comment>
<dbReference type="GO" id="GO:0071555">
    <property type="term" value="P:cell wall organization"/>
    <property type="evidence" value="ECO:0007669"/>
    <property type="project" value="TreeGrafter"/>
</dbReference>
<dbReference type="InterPro" id="IPR000715">
    <property type="entry name" value="Glycosyl_transferase_4"/>
</dbReference>
<comment type="subcellular location">
    <subcellularLocation>
        <location evidence="1">Cell membrane</location>
        <topology evidence="1">Multi-pass membrane protein</topology>
    </subcellularLocation>
</comment>
<reference evidence="9 10" key="1">
    <citation type="submission" date="2018-04" db="EMBL/GenBank/DDBJ databases">
        <title>Novel species isolated from glacier.</title>
        <authorList>
            <person name="Liu Q."/>
            <person name="Xin Y.-H."/>
        </authorList>
    </citation>
    <scope>NUCLEOTIDE SEQUENCE [LARGE SCALE GENOMIC DNA]</scope>
    <source>
        <strain evidence="9 10">GT1R17</strain>
    </source>
</reference>
<keyword evidence="4 8" id="KW-0812">Transmembrane</keyword>
<comment type="caution">
    <text evidence="9">The sequence shown here is derived from an EMBL/GenBank/DDBJ whole genome shotgun (WGS) entry which is preliminary data.</text>
</comment>
<evidence type="ECO:0000256" key="6">
    <source>
        <dbReference type="ARBA" id="ARBA00023136"/>
    </source>
</evidence>
<keyword evidence="7" id="KW-0479">Metal-binding</keyword>